<organism evidence="1 2">
    <name type="scientific">Desmophyllum pertusum</name>
    <dbReference type="NCBI Taxonomy" id="174260"/>
    <lineage>
        <taxon>Eukaryota</taxon>
        <taxon>Metazoa</taxon>
        <taxon>Cnidaria</taxon>
        <taxon>Anthozoa</taxon>
        <taxon>Hexacorallia</taxon>
        <taxon>Scleractinia</taxon>
        <taxon>Caryophylliina</taxon>
        <taxon>Caryophylliidae</taxon>
        <taxon>Desmophyllum</taxon>
    </lineage>
</organism>
<sequence length="85" mass="9399">MTWYTMSITSYLAHLSGFSTNSFSNQRPVFRNNLLSTAIITSVISSFLSVGSSPGRFIEIQSELKRLQTITPSSDPPEAERLAGR</sequence>
<protein>
    <submittedName>
        <fullName evidence="1">Uncharacterized protein</fullName>
    </submittedName>
</protein>
<name>A0A9X0CK35_9CNID</name>
<evidence type="ECO:0000313" key="1">
    <source>
        <dbReference type="EMBL" id="KAJ7354792.1"/>
    </source>
</evidence>
<dbReference type="EMBL" id="MU827333">
    <property type="protein sequence ID" value="KAJ7354792.1"/>
    <property type="molecule type" value="Genomic_DNA"/>
</dbReference>
<proteinExistence type="predicted"/>
<accession>A0A9X0CK35</accession>
<evidence type="ECO:0000313" key="2">
    <source>
        <dbReference type="Proteomes" id="UP001163046"/>
    </source>
</evidence>
<dbReference type="AlphaFoldDB" id="A0A9X0CK35"/>
<comment type="caution">
    <text evidence="1">The sequence shown here is derived from an EMBL/GenBank/DDBJ whole genome shotgun (WGS) entry which is preliminary data.</text>
</comment>
<gene>
    <name evidence="1" type="ORF">OS493_030210</name>
</gene>
<dbReference type="Proteomes" id="UP001163046">
    <property type="component" value="Unassembled WGS sequence"/>
</dbReference>
<reference evidence="1" key="1">
    <citation type="submission" date="2023-01" db="EMBL/GenBank/DDBJ databases">
        <title>Genome assembly of the deep-sea coral Lophelia pertusa.</title>
        <authorList>
            <person name="Herrera S."/>
            <person name="Cordes E."/>
        </authorList>
    </citation>
    <scope>NUCLEOTIDE SEQUENCE</scope>
    <source>
        <strain evidence="1">USNM1676648</strain>
        <tissue evidence="1">Polyp</tissue>
    </source>
</reference>
<keyword evidence="2" id="KW-1185">Reference proteome</keyword>